<dbReference type="EMBL" id="CAJNJA010033498">
    <property type="protein sequence ID" value="CAE7680360.1"/>
    <property type="molecule type" value="Genomic_DNA"/>
</dbReference>
<dbReference type="Proteomes" id="UP000601435">
    <property type="component" value="Unassembled WGS sequence"/>
</dbReference>
<organism evidence="1 2">
    <name type="scientific">Symbiodinium necroappetens</name>
    <dbReference type="NCBI Taxonomy" id="1628268"/>
    <lineage>
        <taxon>Eukaryota</taxon>
        <taxon>Sar</taxon>
        <taxon>Alveolata</taxon>
        <taxon>Dinophyceae</taxon>
        <taxon>Suessiales</taxon>
        <taxon>Symbiodiniaceae</taxon>
        <taxon>Symbiodinium</taxon>
    </lineage>
</organism>
<name>A0A812WDW6_9DINO</name>
<dbReference type="AlphaFoldDB" id="A0A812WDW6"/>
<reference evidence="1" key="1">
    <citation type="submission" date="2021-02" db="EMBL/GenBank/DDBJ databases">
        <authorList>
            <person name="Dougan E. K."/>
            <person name="Rhodes N."/>
            <person name="Thang M."/>
            <person name="Chan C."/>
        </authorList>
    </citation>
    <scope>NUCLEOTIDE SEQUENCE</scope>
</reference>
<comment type="caution">
    <text evidence="1">The sequence shown here is derived from an EMBL/GenBank/DDBJ whole genome shotgun (WGS) entry which is preliminary data.</text>
</comment>
<evidence type="ECO:0000313" key="1">
    <source>
        <dbReference type="EMBL" id="CAE7680360.1"/>
    </source>
</evidence>
<evidence type="ECO:0000313" key="2">
    <source>
        <dbReference type="Proteomes" id="UP000601435"/>
    </source>
</evidence>
<proteinExistence type="predicted"/>
<sequence length="169" mass="18809">MAIVERTVAASFGPNLGDQFMRKPPAPATEDHMPVLPNFSRMAFLKPPMPDFPKEALMGEIGSSPQKTANRPLIEDEDDFEAMITFPDGDFARATSTSTAKETLCSTVDTVGSSWDSASWHRDLPAGTIVAPDRRLHERHVKKMDRFLHDVELAPRTFSGIVRSRRKAE</sequence>
<keyword evidence="2" id="KW-1185">Reference proteome</keyword>
<protein>
    <submittedName>
        <fullName evidence="1">Uncharacterized protein</fullName>
    </submittedName>
</protein>
<accession>A0A812WDW6</accession>
<dbReference type="OrthoDB" id="409070at2759"/>
<gene>
    <name evidence="1" type="ORF">SNEC2469_LOCUS19557</name>
</gene>